<organism evidence="2 3">
    <name type="scientific">Kitasatospora arboriphila</name>
    <dbReference type="NCBI Taxonomy" id="258052"/>
    <lineage>
        <taxon>Bacteria</taxon>
        <taxon>Bacillati</taxon>
        <taxon>Actinomycetota</taxon>
        <taxon>Actinomycetes</taxon>
        <taxon>Kitasatosporales</taxon>
        <taxon>Streptomycetaceae</taxon>
        <taxon>Kitasatospora</taxon>
    </lineage>
</organism>
<keyword evidence="1" id="KW-0472">Membrane</keyword>
<protein>
    <submittedName>
        <fullName evidence="2">Uncharacterized protein</fullName>
    </submittedName>
</protein>
<keyword evidence="1" id="KW-0812">Transmembrane</keyword>
<gene>
    <name evidence="2" type="ORF">GCM10009663_57570</name>
</gene>
<keyword evidence="1" id="KW-1133">Transmembrane helix</keyword>
<sequence length="315" mass="33673">MARRHIWVAATTAAGAAMVVAGWLIQGADYVPGFLLQIGSTLVLIVPIALLERRLTGTEQNTEALGRELREVGEQLGRTAEQVQQLGRLSLEDGFSQRDAALREAESRPGQQSVARALREAQTIGAVSAKGVRVAPEGHPDSLRFRPVAGSREGLDVRVESPDGAKVSDWQAWRPGEHDRKVCRRLDAAARTAGLEPQRLAALPVSSLIALVRLAVSRHSGEGRDLGAVVQAATAEWVVSDEGLYGRQLPYRIPRQVLERELAPAELDTYRARNTPLADPAGLATAVACARAAYRAEQLGPGSDPGATTSVSTAH</sequence>
<name>A0ABN3IA47_9ACTN</name>
<reference evidence="2 3" key="1">
    <citation type="journal article" date="2019" name="Int. J. Syst. Evol. Microbiol.">
        <title>The Global Catalogue of Microorganisms (GCM) 10K type strain sequencing project: providing services to taxonomists for standard genome sequencing and annotation.</title>
        <authorList>
            <consortium name="The Broad Institute Genomics Platform"/>
            <consortium name="The Broad Institute Genome Sequencing Center for Infectious Disease"/>
            <person name="Wu L."/>
            <person name="Ma J."/>
        </authorList>
    </citation>
    <scope>NUCLEOTIDE SEQUENCE [LARGE SCALE GENOMIC DNA]</scope>
    <source>
        <strain evidence="2 3">JCM 13002</strain>
    </source>
</reference>
<keyword evidence="3" id="KW-1185">Reference proteome</keyword>
<evidence type="ECO:0000313" key="3">
    <source>
        <dbReference type="Proteomes" id="UP001499987"/>
    </source>
</evidence>
<comment type="caution">
    <text evidence="2">The sequence shown here is derived from an EMBL/GenBank/DDBJ whole genome shotgun (WGS) entry which is preliminary data.</text>
</comment>
<dbReference type="EMBL" id="BAAALD010000072">
    <property type="protein sequence ID" value="GAA1108219.1"/>
    <property type="molecule type" value="Genomic_DNA"/>
</dbReference>
<feature type="transmembrane region" description="Helical" evidence="1">
    <location>
        <begin position="7"/>
        <end position="25"/>
    </location>
</feature>
<accession>A0ABN3IA47</accession>
<feature type="transmembrane region" description="Helical" evidence="1">
    <location>
        <begin position="31"/>
        <end position="51"/>
    </location>
</feature>
<dbReference type="Proteomes" id="UP001499987">
    <property type="component" value="Unassembled WGS sequence"/>
</dbReference>
<evidence type="ECO:0000313" key="2">
    <source>
        <dbReference type="EMBL" id="GAA1108219.1"/>
    </source>
</evidence>
<evidence type="ECO:0000256" key="1">
    <source>
        <dbReference type="SAM" id="Phobius"/>
    </source>
</evidence>
<proteinExistence type="predicted"/>